<organism evidence="2 3">
    <name type="scientific">Kluyvera intermedia</name>
    <name type="common">Enterobacter intermedius</name>
    <dbReference type="NCBI Taxonomy" id="61648"/>
    <lineage>
        <taxon>Bacteria</taxon>
        <taxon>Pseudomonadati</taxon>
        <taxon>Pseudomonadota</taxon>
        <taxon>Gammaproteobacteria</taxon>
        <taxon>Enterobacterales</taxon>
        <taxon>Enterobacteriaceae</taxon>
        <taxon>Kluyvera</taxon>
    </lineage>
</organism>
<keyword evidence="3" id="KW-1185">Reference proteome</keyword>
<feature type="compositionally biased region" description="Polar residues" evidence="1">
    <location>
        <begin position="1"/>
        <end position="17"/>
    </location>
</feature>
<feature type="region of interest" description="Disordered" evidence="1">
    <location>
        <begin position="1"/>
        <end position="100"/>
    </location>
</feature>
<proteinExistence type="predicted"/>
<feature type="compositionally biased region" description="Polar residues" evidence="1">
    <location>
        <begin position="26"/>
        <end position="39"/>
    </location>
</feature>
<evidence type="ECO:0000313" key="2">
    <source>
        <dbReference type="EMBL" id="ORJ48506.1"/>
    </source>
</evidence>
<dbReference type="EMBL" id="MWPR01000039">
    <property type="protein sequence ID" value="ORJ48506.1"/>
    <property type="molecule type" value="Genomic_DNA"/>
</dbReference>
<gene>
    <name evidence="2" type="ORF">B2M27_20500</name>
</gene>
<reference evidence="2 3" key="1">
    <citation type="submission" date="2017-02" db="EMBL/GenBank/DDBJ databases">
        <title>Draft genome sequence of a Kluyvera intermedia isolate from a patient with a pancreatic abscess.</title>
        <authorList>
            <person name="Thele R."/>
        </authorList>
    </citation>
    <scope>NUCLEOTIDE SEQUENCE [LARGE SCALE GENOMIC DNA]</scope>
    <source>
        <strain evidence="2 3">FOSA7093</strain>
    </source>
</reference>
<feature type="compositionally biased region" description="Basic and acidic residues" evidence="1">
    <location>
        <begin position="91"/>
        <end position="100"/>
    </location>
</feature>
<name>A0ABX3UAE5_KLUIN</name>
<dbReference type="Proteomes" id="UP000192521">
    <property type="component" value="Unassembled WGS sequence"/>
</dbReference>
<evidence type="ECO:0000313" key="3">
    <source>
        <dbReference type="Proteomes" id="UP000192521"/>
    </source>
</evidence>
<protein>
    <recommendedName>
        <fullName evidence="4">IncF plasmid conjugative transfer protein TraG</fullName>
    </recommendedName>
</protein>
<evidence type="ECO:0000256" key="1">
    <source>
        <dbReference type="SAM" id="MobiDB-lite"/>
    </source>
</evidence>
<feature type="compositionally biased region" description="Basic and acidic residues" evidence="1">
    <location>
        <begin position="40"/>
        <end position="52"/>
    </location>
</feature>
<evidence type="ECO:0008006" key="4">
    <source>
        <dbReference type="Google" id="ProtNLM"/>
    </source>
</evidence>
<sequence>MMNSDFRQGTQRISEQASGAGIRNDVASSVRAQRSGNTETVRENGGKIDENKNTVQTSSDILKGEHQGAVKRQQIGRTEEDLKQTLPIWDSSEKRGGFQEKLETLRAQQNKAS</sequence>
<comment type="caution">
    <text evidence="2">The sequence shown here is derived from an EMBL/GenBank/DDBJ whole genome shotgun (WGS) entry which is preliminary data.</text>
</comment>
<dbReference type="RefSeq" id="WP_085007156.1">
    <property type="nucleotide sequence ID" value="NZ_MWPR01000039.1"/>
</dbReference>
<accession>A0ABX3UAE5</accession>